<dbReference type="Proteomes" id="UP000614469">
    <property type="component" value="Unassembled WGS sequence"/>
</dbReference>
<dbReference type="EMBL" id="JACNJN010000078">
    <property type="protein sequence ID" value="MBC8334755.1"/>
    <property type="molecule type" value="Genomic_DNA"/>
</dbReference>
<comment type="caution">
    <text evidence="1">The sequence shown here is derived from an EMBL/GenBank/DDBJ whole genome shotgun (WGS) entry which is preliminary data.</text>
</comment>
<gene>
    <name evidence="1" type="ORF">H8E29_05780</name>
</gene>
<name>A0A8J6THL4_9CHLR</name>
<reference evidence="1 2" key="1">
    <citation type="submission" date="2020-08" db="EMBL/GenBank/DDBJ databases">
        <title>Bridging the membrane lipid divide: bacteria of the FCB group superphylum have the potential to synthesize archaeal ether lipids.</title>
        <authorList>
            <person name="Villanueva L."/>
            <person name="Von Meijenfeldt F.A.B."/>
            <person name="Westbye A.B."/>
            <person name="Yadav S."/>
            <person name="Hopmans E.C."/>
            <person name="Dutilh B.E."/>
            <person name="Sinninghe Damste J.S."/>
        </authorList>
    </citation>
    <scope>NUCLEOTIDE SEQUENCE [LARGE SCALE GENOMIC DNA]</scope>
    <source>
        <strain evidence="1">NIOZ-UU36</strain>
    </source>
</reference>
<evidence type="ECO:0000313" key="2">
    <source>
        <dbReference type="Proteomes" id="UP000614469"/>
    </source>
</evidence>
<dbReference type="AlphaFoldDB" id="A0A8J6THL4"/>
<accession>A0A8J6THL4</accession>
<organism evidence="1 2">
    <name type="scientific">Candidatus Desulfolinea nitratireducens</name>
    <dbReference type="NCBI Taxonomy" id="2841698"/>
    <lineage>
        <taxon>Bacteria</taxon>
        <taxon>Bacillati</taxon>
        <taxon>Chloroflexota</taxon>
        <taxon>Anaerolineae</taxon>
        <taxon>Anaerolineales</taxon>
        <taxon>Anaerolineales incertae sedis</taxon>
        <taxon>Candidatus Desulfolinea</taxon>
    </lineage>
</organism>
<protein>
    <submittedName>
        <fullName evidence="1">Uncharacterized protein</fullName>
    </submittedName>
</protein>
<evidence type="ECO:0000313" key="1">
    <source>
        <dbReference type="EMBL" id="MBC8334755.1"/>
    </source>
</evidence>
<proteinExistence type="predicted"/>
<sequence length="178" mass="20276">MNNKDQLTSKNLILITGQRSYTYSQMHVLIVELALLGPLKLLIGGNRYDHYGINYALAARSSRYEHILKEHIFLSRAETCYQMVELLIQTQADHRPSLVLDILATFHDEGVPEREINQLLFEAISALRRLSQLATVVVSACLGQNRPHLLNALEKAVDRVEYPPMEPPEAIHQYNLSE</sequence>